<gene>
    <name evidence="1" type="ORF">DBA34_08665</name>
    <name evidence="2" type="ORF">DBB29_05765</name>
</gene>
<organism evidence="1 4">
    <name type="scientific">Pandoraea cepalis</name>
    <dbReference type="NCBI Taxonomy" id="2508294"/>
    <lineage>
        <taxon>Bacteria</taxon>
        <taxon>Pseudomonadati</taxon>
        <taxon>Pseudomonadota</taxon>
        <taxon>Betaproteobacteria</taxon>
        <taxon>Burkholderiales</taxon>
        <taxon>Burkholderiaceae</taxon>
        <taxon>Pandoraea</taxon>
    </lineage>
</organism>
<dbReference type="RefSeq" id="WP_286798315.1">
    <property type="nucleotide sequence ID" value="NZ_QAIC01000034.1"/>
</dbReference>
<dbReference type="Proteomes" id="UP001172791">
    <property type="component" value="Unassembled WGS sequence"/>
</dbReference>
<protein>
    <submittedName>
        <fullName evidence="1">Uncharacterized protein</fullName>
    </submittedName>
</protein>
<evidence type="ECO:0000313" key="2">
    <source>
        <dbReference type="EMBL" id="MDN4577622.1"/>
    </source>
</evidence>
<evidence type="ECO:0000313" key="1">
    <source>
        <dbReference type="EMBL" id="MDN4573330.1"/>
    </source>
</evidence>
<dbReference type="EMBL" id="QAID01000032">
    <property type="protein sequence ID" value="MDN4577622.1"/>
    <property type="molecule type" value="Genomic_DNA"/>
</dbReference>
<keyword evidence="3" id="KW-1185">Reference proteome</keyword>
<reference evidence="1" key="1">
    <citation type="submission" date="2018-04" db="EMBL/GenBank/DDBJ databases">
        <authorList>
            <person name="Jy Z."/>
        </authorList>
    </citation>
    <scope>NUCLEOTIDE SEQUENCE</scope>
    <source>
        <strain evidence="2">AS13</strain>
        <strain evidence="1">LA18</strain>
    </source>
</reference>
<proteinExistence type="predicted"/>
<dbReference type="AlphaFoldDB" id="A0AAW7ML94"/>
<sequence length="54" mass="6246">MTSQSFQRKTSMKTCRDIALFERHWAWLPDQPRGISATLHLLVEDAPLTFAVDE</sequence>
<dbReference type="InterPro" id="IPR018715">
    <property type="entry name" value="DUF2239"/>
</dbReference>
<dbReference type="Proteomes" id="UP001172788">
    <property type="component" value="Unassembled WGS sequence"/>
</dbReference>
<comment type="caution">
    <text evidence="1">The sequence shown here is derived from an EMBL/GenBank/DDBJ whole genome shotgun (WGS) entry which is preliminary data.</text>
</comment>
<dbReference type="Pfam" id="PF09998">
    <property type="entry name" value="DUF2239"/>
    <property type="match status" value="1"/>
</dbReference>
<evidence type="ECO:0000313" key="3">
    <source>
        <dbReference type="Proteomes" id="UP001172788"/>
    </source>
</evidence>
<evidence type="ECO:0000313" key="4">
    <source>
        <dbReference type="Proteomes" id="UP001172791"/>
    </source>
</evidence>
<dbReference type="EMBL" id="QAIC01000034">
    <property type="protein sequence ID" value="MDN4573330.1"/>
    <property type="molecule type" value="Genomic_DNA"/>
</dbReference>
<accession>A0AAW7ML94</accession>
<name>A0AAW7ML94_9BURK</name>